<comment type="similarity">
    <text evidence="2 9">Belongs to the NAPRTase family.</text>
</comment>
<dbReference type="PANTHER" id="PTHR11098">
    <property type="entry name" value="NICOTINATE PHOSPHORIBOSYLTRANSFERASE"/>
    <property type="match status" value="1"/>
</dbReference>
<keyword evidence="9" id="KW-0808">Transferase</keyword>
<name>A0A9W6U755_9STRA</name>
<dbReference type="InterPro" id="IPR007229">
    <property type="entry name" value="Nic_PRibTrfase-Fam"/>
</dbReference>
<evidence type="ECO:0000256" key="5">
    <source>
        <dbReference type="ARBA" id="ARBA00022598"/>
    </source>
</evidence>
<evidence type="ECO:0000313" key="12">
    <source>
        <dbReference type="EMBL" id="GMF27581.1"/>
    </source>
</evidence>
<comment type="catalytic activity">
    <reaction evidence="8 9">
        <text>5-phospho-alpha-D-ribose 1-diphosphate + nicotinate + ATP + H2O = nicotinate beta-D-ribonucleotide + ADP + phosphate + diphosphate</text>
        <dbReference type="Rhea" id="RHEA:36163"/>
        <dbReference type="ChEBI" id="CHEBI:15377"/>
        <dbReference type="ChEBI" id="CHEBI:30616"/>
        <dbReference type="ChEBI" id="CHEBI:32544"/>
        <dbReference type="ChEBI" id="CHEBI:33019"/>
        <dbReference type="ChEBI" id="CHEBI:43474"/>
        <dbReference type="ChEBI" id="CHEBI:57502"/>
        <dbReference type="ChEBI" id="CHEBI:58017"/>
        <dbReference type="ChEBI" id="CHEBI:456216"/>
        <dbReference type="EC" id="6.3.4.21"/>
    </reaction>
</comment>
<dbReference type="GO" id="GO:0004516">
    <property type="term" value="F:nicotinate phosphoribosyltransferase activity"/>
    <property type="evidence" value="ECO:0007669"/>
    <property type="project" value="UniProtKB-UniRule"/>
</dbReference>
<evidence type="ECO:0000256" key="2">
    <source>
        <dbReference type="ARBA" id="ARBA00010897"/>
    </source>
</evidence>
<evidence type="ECO:0000256" key="9">
    <source>
        <dbReference type="RuleBase" id="RU365100"/>
    </source>
</evidence>
<comment type="pathway">
    <text evidence="1 9">Cofactor biosynthesis; NAD(+) biosynthesis; nicotinate D-ribonucleotide from nicotinate: step 1/1.</text>
</comment>
<dbReference type="InterPro" id="IPR006405">
    <property type="entry name" value="Nic_PRibTrfase_pncB"/>
</dbReference>
<keyword evidence="5 9" id="KW-0436">Ligase</keyword>
<dbReference type="GO" id="GO:0016740">
    <property type="term" value="F:transferase activity"/>
    <property type="evidence" value="ECO:0007669"/>
    <property type="project" value="UniProtKB-KW"/>
</dbReference>
<dbReference type="OrthoDB" id="193380at2759"/>
<comment type="caution">
    <text evidence="12">The sequence shown here is derived from an EMBL/GenBank/DDBJ whole genome shotgun (WGS) entry which is preliminary data.</text>
</comment>
<proteinExistence type="inferred from homology"/>
<dbReference type="SUPFAM" id="SSF51690">
    <property type="entry name" value="Nicotinate/Quinolinate PRTase C-terminal domain-like"/>
    <property type="match status" value="1"/>
</dbReference>
<dbReference type="InterPro" id="IPR036068">
    <property type="entry name" value="Nicotinate_pribotase-like_C"/>
</dbReference>
<protein>
    <recommendedName>
        <fullName evidence="3 9">Nicotinate phosphoribosyltransferase</fullName>
        <ecNumber evidence="3 9">6.3.4.21</ecNumber>
    </recommendedName>
</protein>
<dbReference type="Pfam" id="PF04095">
    <property type="entry name" value="NAPRTase"/>
    <property type="match status" value="1"/>
</dbReference>
<evidence type="ECO:0000256" key="3">
    <source>
        <dbReference type="ARBA" id="ARBA00013236"/>
    </source>
</evidence>
<gene>
    <name evidence="12" type="ORF">Pfra01_000551500</name>
</gene>
<dbReference type="PANTHER" id="PTHR11098:SF1">
    <property type="entry name" value="NICOTINATE PHOSPHORIBOSYLTRANSFERASE"/>
    <property type="match status" value="1"/>
</dbReference>
<dbReference type="InterPro" id="IPR041619">
    <property type="entry name" value="NAPRTase_C"/>
</dbReference>
<organism evidence="12 13">
    <name type="scientific">Phytophthora fragariaefolia</name>
    <dbReference type="NCBI Taxonomy" id="1490495"/>
    <lineage>
        <taxon>Eukaryota</taxon>
        <taxon>Sar</taxon>
        <taxon>Stramenopiles</taxon>
        <taxon>Oomycota</taxon>
        <taxon>Peronosporomycetes</taxon>
        <taxon>Peronosporales</taxon>
        <taxon>Peronosporaceae</taxon>
        <taxon>Phytophthora</taxon>
    </lineage>
</organism>
<dbReference type="InterPro" id="IPR041525">
    <property type="entry name" value="N/Namide_PRibTrfase"/>
</dbReference>
<feature type="domain" description="Nicotinate phosphoribosyltransferase C-terminal" evidence="11">
    <location>
        <begin position="298"/>
        <end position="409"/>
    </location>
</feature>
<dbReference type="Proteomes" id="UP001165121">
    <property type="component" value="Unassembled WGS sequence"/>
</dbReference>
<dbReference type="GO" id="GO:0034355">
    <property type="term" value="P:NAD+ biosynthetic process via the salvage pathway"/>
    <property type="evidence" value="ECO:0007669"/>
    <property type="project" value="TreeGrafter"/>
</dbReference>
<dbReference type="EMBL" id="BSXT01000440">
    <property type="protein sequence ID" value="GMF27581.1"/>
    <property type="molecule type" value="Genomic_DNA"/>
</dbReference>
<evidence type="ECO:0000256" key="7">
    <source>
        <dbReference type="ARBA" id="ARBA00023426"/>
    </source>
</evidence>
<evidence type="ECO:0000256" key="4">
    <source>
        <dbReference type="ARBA" id="ARBA00022553"/>
    </source>
</evidence>
<comment type="function">
    <text evidence="7">Catalyzes the first step in the biosynthesis of NAD from nicotinic acid, the ATP-dependent synthesis of beta-nicotinate D-ribonucleotide from nicotinate and 5-phospho-D-ribose 1-phosphate. Helps prevent cellular oxidative stress via its role in NAD biosynthesis.</text>
</comment>
<comment type="PTM">
    <text evidence="9">Transiently phosphorylated on a His residue during the reaction cycle. Phosphorylation strongly increases the affinity for substrates and increases the rate of nicotinate D-ribonucleotide production. Dephosphorylation regenerates the low-affinity form of the enzyme, leading to product release.</text>
</comment>
<dbReference type="FunFam" id="3.20.140.10:FF:000006">
    <property type="entry name" value="Nicotinate phosphoribosyltransferase"/>
    <property type="match status" value="1"/>
</dbReference>
<keyword evidence="6 9" id="KW-0662">Pyridine nucleotide biosynthesis</keyword>
<dbReference type="PIRSF" id="PIRSF000484">
    <property type="entry name" value="NAPRT"/>
    <property type="match status" value="1"/>
</dbReference>
<dbReference type="Gene3D" id="3.20.20.70">
    <property type="entry name" value="Aldolase class I"/>
    <property type="match status" value="1"/>
</dbReference>
<dbReference type="Gene3D" id="3.20.140.10">
    <property type="entry name" value="nicotinate phosphoribosyltransferase"/>
    <property type="match status" value="1"/>
</dbReference>
<evidence type="ECO:0000313" key="13">
    <source>
        <dbReference type="Proteomes" id="UP001165121"/>
    </source>
</evidence>
<dbReference type="GO" id="GO:0005829">
    <property type="term" value="C:cytosol"/>
    <property type="evidence" value="ECO:0007669"/>
    <property type="project" value="TreeGrafter"/>
</dbReference>
<evidence type="ECO:0000256" key="8">
    <source>
        <dbReference type="ARBA" id="ARBA00048668"/>
    </source>
</evidence>
<dbReference type="Pfam" id="PF17956">
    <property type="entry name" value="NAPRTase_C"/>
    <property type="match status" value="1"/>
</dbReference>
<evidence type="ECO:0000259" key="11">
    <source>
        <dbReference type="Pfam" id="PF17956"/>
    </source>
</evidence>
<dbReference type="NCBIfam" id="TIGR01513">
    <property type="entry name" value="NAPRTase_put"/>
    <property type="match status" value="1"/>
</dbReference>
<evidence type="ECO:0000256" key="6">
    <source>
        <dbReference type="ARBA" id="ARBA00022642"/>
    </source>
</evidence>
<sequence length="424" mass="47096">MVNTFKFTPSDIAYLREVLPHAEDGFFQWLASLDCSSVKVYAVKGSLGVGQLLETPLLNLLNFASLVTTNATRFKKAAGPDKKLLEFGLRRAQGPDGGLSASRYSYMAGFAGTSNVLAGKLHKIPIMGTHAHAFVQAHTTLDDVKVTTLDGKNFLDVVLKYRNELGHTQTNDSGVPNFVCVALALHELGHRPVGIRLDSGDLSYLSKRCREAFIAAGECYNIDYFKSLNITASNDINEPVLNSLNEQRHEINAYGIGTHLVTCQAQPALGMVYKLVEINGEPRIKLSQDVSKVTIPGRKEAFRLIGANGKPLLDLMTGCNEKAPEVGKKMLCRNPFDELRRAFVTPSQVIPLHSLYWDGPNGGLVGELPTLEERRQYVIEQFELIREDVVRSLNPTPYKVSVSNELYEFIHDLWMKEYPVQELD</sequence>
<keyword evidence="13" id="KW-1185">Reference proteome</keyword>
<keyword evidence="4" id="KW-0597">Phosphoprotein</keyword>
<dbReference type="InterPro" id="IPR013785">
    <property type="entry name" value="Aldolase_TIM"/>
</dbReference>
<evidence type="ECO:0000256" key="1">
    <source>
        <dbReference type="ARBA" id="ARBA00004952"/>
    </source>
</evidence>
<reference evidence="12" key="1">
    <citation type="submission" date="2023-04" db="EMBL/GenBank/DDBJ databases">
        <title>Phytophthora fragariaefolia NBRC 109709.</title>
        <authorList>
            <person name="Ichikawa N."/>
            <person name="Sato H."/>
            <person name="Tonouchi N."/>
        </authorList>
    </citation>
    <scope>NUCLEOTIDE SEQUENCE</scope>
    <source>
        <strain evidence="12">NBRC 109709</strain>
    </source>
</reference>
<dbReference type="AlphaFoldDB" id="A0A9W6U755"/>
<feature type="domain" description="Nicotinate/nicotinamide phosphoribosyltransferase" evidence="10">
    <location>
        <begin position="83"/>
        <end position="294"/>
    </location>
</feature>
<accession>A0A9W6U755</accession>
<dbReference type="SUPFAM" id="SSF54675">
    <property type="entry name" value="Nicotinate/Quinolinate PRTase N-terminal domain-like"/>
    <property type="match status" value="1"/>
</dbReference>
<dbReference type="EC" id="6.3.4.21" evidence="3 9"/>
<evidence type="ECO:0000259" key="10">
    <source>
        <dbReference type="Pfam" id="PF04095"/>
    </source>
</evidence>